<dbReference type="Gene3D" id="1.20.120.20">
    <property type="entry name" value="Apolipoprotein"/>
    <property type="match status" value="1"/>
</dbReference>
<dbReference type="Proteomes" id="UP000032522">
    <property type="component" value="Unassembled WGS sequence"/>
</dbReference>
<feature type="transmembrane region" description="Helical" evidence="2">
    <location>
        <begin position="387"/>
        <end position="415"/>
    </location>
</feature>
<evidence type="ECO:0000313" key="4">
    <source>
        <dbReference type="Proteomes" id="UP000032522"/>
    </source>
</evidence>
<feature type="transmembrane region" description="Helical" evidence="2">
    <location>
        <begin position="63"/>
        <end position="86"/>
    </location>
</feature>
<dbReference type="InterPro" id="IPR016024">
    <property type="entry name" value="ARM-type_fold"/>
</dbReference>
<feature type="transmembrane region" description="Helical" evidence="2">
    <location>
        <begin position="342"/>
        <end position="367"/>
    </location>
</feature>
<dbReference type="PANTHER" id="PTHR37813:SF1">
    <property type="entry name" value="FELS-2 PROPHAGE PROTEIN"/>
    <property type="match status" value="1"/>
</dbReference>
<organism evidence="3 4">
    <name type="scientific">Geobacillus kaustophilus</name>
    <dbReference type="NCBI Taxonomy" id="1462"/>
    <lineage>
        <taxon>Bacteria</taxon>
        <taxon>Bacillati</taxon>
        <taxon>Bacillota</taxon>
        <taxon>Bacilli</taxon>
        <taxon>Bacillales</taxon>
        <taxon>Anoxybacillaceae</taxon>
        <taxon>Geobacillus</taxon>
        <taxon>Geobacillus thermoleovorans group</taxon>
    </lineage>
</organism>
<evidence type="ECO:0000256" key="2">
    <source>
        <dbReference type="SAM" id="Phobius"/>
    </source>
</evidence>
<sequence>MANSVEIIINAIDNASRKIDEVNRALDRLGNGGRKVTTVLAGVSGSIAGFAPAVAGIGAMASMFASAGAGAMAFGAVAVSSIGGVVKASEEVAKIEEKIKQADSAKERIKYQKELQQVMAGLSQAERQALTDLMEFKSWWGSFTQSLQTPVFKVFGQGLDFIRNLMEALKPAIATTGNVLASFLEKVNASFKTEQVKSFFDYINSSVGQNLTAILTTAGNLFVGFMEILKAFSPLSQSFAQGMVNMSASFRKWAEGLSQSQGFQQFVSYVKANTPVLLSLIGNLFRFIGQLVVALAPLGSVVLQLASSFVQWTTTSGLVQTALNLIRATGQFLLQHLGALKVVLASVLAGFMAFKGVVAVVSIINAVKNAFNTLKTVFTAVRTAFTLLRVAMLANPFGLVMAAILALIAVGVLLYQNWDKIKQYAQQLWTRLQQVWNNIKTAVVTAVTNMATQAVAKFKSFMENAKSAVSNGINAVVNFFRQLPSKVMSFISNLASQAVSKFKQFMSNAKSAVNSGINNIVSFFRSLPSKVISFISSLASNLVSRFKSMMSNARSAVSSGINNVVSFFRSLPSKVLGTISSLASSLVSRFRSMMSSARSAVSSGIHGIVSAIKGMASSFLSAGKGLLDAFVQGVKNGIARAKSAVSSGLSAIRRLLPFSPAKEGPLSDLDKSGESFFPTWYEGALKKVPTMTRAISGAMEKLNGELNNSYGTVGLDYFGRAGRTVIVIRHEHYGEVEVRGDSSRETIRFVGQNVEQTASADILRDLRQAIRRR</sequence>
<keyword evidence="2" id="KW-1133">Transmembrane helix</keyword>
<dbReference type="PATRIC" id="fig|1462.6.peg.121"/>
<evidence type="ECO:0000256" key="1">
    <source>
        <dbReference type="SAM" id="Coils"/>
    </source>
</evidence>
<dbReference type="OrthoDB" id="2157658at2"/>
<reference evidence="3 4" key="1">
    <citation type="submission" date="2015-01" db="EMBL/GenBank/DDBJ databases">
        <authorList>
            <person name="Filippidou S."/>
            <person name="Jeanneret N."/>
            <person name="Russel-Delif L."/>
            <person name="Junier T."/>
            <person name="Wunderlin T."/>
            <person name="Molina V."/>
            <person name="Johnson S.L."/>
            <person name="Davenport K.W."/>
            <person name="Chain P.S."/>
            <person name="Dorador C."/>
            <person name="Junier P."/>
        </authorList>
    </citation>
    <scope>NUCLEOTIDE SEQUENCE [LARGE SCALE GENOMIC DNA]</scope>
    <source>
        <strain evidence="3 4">Et7/4</strain>
    </source>
</reference>
<dbReference type="AlphaFoldDB" id="A0A0D8BNG2"/>
<feature type="coiled-coil region" evidence="1">
    <location>
        <begin position="85"/>
        <end position="128"/>
    </location>
</feature>
<dbReference type="PANTHER" id="PTHR37813">
    <property type="entry name" value="FELS-2 PROPHAGE PROTEIN"/>
    <property type="match status" value="1"/>
</dbReference>
<gene>
    <name evidence="3" type="ORF">LG52_15</name>
</gene>
<dbReference type="Gene3D" id="1.20.1170.10">
    <property type="match status" value="1"/>
</dbReference>
<protein>
    <submittedName>
        <fullName evidence="3">Putative membrane protein</fullName>
    </submittedName>
</protein>
<name>A0A0D8BNG2_GEOKU</name>
<dbReference type="EMBL" id="JYBP01000003">
    <property type="protein sequence ID" value="KJE25718.1"/>
    <property type="molecule type" value="Genomic_DNA"/>
</dbReference>
<feature type="transmembrane region" description="Helical" evidence="2">
    <location>
        <begin position="284"/>
        <end position="303"/>
    </location>
</feature>
<dbReference type="SUPFAM" id="SSF48371">
    <property type="entry name" value="ARM repeat"/>
    <property type="match status" value="1"/>
</dbReference>
<evidence type="ECO:0000313" key="3">
    <source>
        <dbReference type="EMBL" id="KJE25718.1"/>
    </source>
</evidence>
<feature type="transmembrane region" description="Helical" evidence="2">
    <location>
        <begin position="36"/>
        <end position="57"/>
    </location>
</feature>
<keyword evidence="1" id="KW-0175">Coiled coil</keyword>
<keyword evidence="2" id="KW-0812">Transmembrane</keyword>
<comment type="caution">
    <text evidence="3">The sequence shown here is derived from an EMBL/GenBank/DDBJ whole genome shotgun (WGS) entry which is preliminary data.</text>
</comment>
<keyword evidence="2" id="KW-0472">Membrane</keyword>
<accession>A0A0D8BNG2</accession>
<feature type="coiled-coil region" evidence="1">
    <location>
        <begin position="5"/>
        <end position="32"/>
    </location>
</feature>
<proteinExistence type="predicted"/>
<dbReference type="RefSeq" id="WP_052524453.1">
    <property type="nucleotide sequence ID" value="NZ_JYBP01000003.1"/>
</dbReference>